<keyword evidence="6" id="KW-1185">Reference proteome</keyword>
<evidence type="ECO:0000313" key="6">
    <source>
        <dbReference type="Proteomes" id="UP000009131"/>
    </source>
</evidence>
<gene>
    <name evidence="5" type="primary">Mo04523</name>
    <name evidence="5" type="ORF">E5Q_04523</name>
</gene>
<name>G7E4T4_MIXOS</name>
<accession>G7E4T4</accession>
<dbReference type="PANTHER" id="PTHR47966">
    <property type="entry name" value="BETA-SITE APP-CLEAVING ENZYME, ISOFORM A-RELATED"/>
    <property type="match status" value="1"/>
</dbReference>
<evidence type="ECO:0000259" key="4">
    <source>
        <dbReference type="PROSITE" id="PS51767"/>
    </source>
</evidence>
<reference evidence="5 6" key="1">
    <citation type="journal article" date="2011" name="J. Gen. Appl. Microbiol.">
        <title>Draft genome sequencing of the enigmatic basidiomycete Mixia osmundae.</title>
        <authorList>
            <person name="Nishida H."/>
            <person name="Nagatsuka Y."/>
            <person name="Sugiyama J."/>
        </authorList>
    </citation>
    <scope>NUCLEOTIDE SEQUENCE [LARGE SCALE GENOMIC DNA]</scope>
    <source>
        <strain evidence="6">CBS 9802 / IAM 14324 / JCM 22182 / KY 12970</strain>
    </source>
</reference>
<comment type="similarity">
    <text evidence="1">Belongs to the peptidase A1 family.</text>
</comment>
<comment type="caution">
    <text evidence="5">The sequence shown here is derived from an EMBL/GenBank/DDBJ whole genome shotgun (WGS) entry which is preliminary data.</text>
</comment>
<dbReference type="GO" id="GO:0006508">
    <property type="term" value="P:proteolysis"/>
    <property type="evidence" value="ECO:0007669"/>
    <property type="project" value="InterPro"/>
</dbReference>
<sequence>MKSLLVLSLVCALFHAHAHKVSLRAVERMRDLQAGELVATPMSYLEHYYLLNINVGRYTTDEHSYTLLVDTGSSITFFGTNPARPYVASASQIKSDATFAQTFFTGEKVAGTWTEIAPGLVIPNTDFGVVTKAGTTSLTTTNEGIFALGRQGGAMVETGRTTCEACRTWMYSAVEEGLLWGNVITIDLAEPALTFGRVNLEHASGTPVYVPCVKQSHWAIRASIPQIGFAGLSVVDTGSPFLTLSDADMQALMRRIPGSKIEPVNSVLLVPVAHVLQPLTIIVHISQSVADAWLMQ</sequence>
<dbReference type="RefSeq" id="XP_014566236.1">
    <property type="nucleotide sequence ID" value="XM_014710750.1"/>
</dbReference>
<dbReference type="PANTHER" id="PTHR47966:SF51">
    <property type="entry name" value="BETA-SITE APP-CLEAVING ENZYME, ISOFORM A-RELATED"/>
    <property type="match status" value="1"/>
</dbReference>
<dbReference type="InterPro" id="IPR021109">
    <property type="entry name" value="Peptidase_aspartic_dom_sf"/>
</dbReference>
<dbReference type="PROSITE" id="PS51767">
    <property type="entry name" value="PEPTIDASE_A1"/>
    <property type="match status" value="1"/>
</dbReference>
<dbReference type="Proteomes" id="UP000009131">
    <property type="component" value="Unassembled WGS sequence"/>
</dbReference>
<dbReference type="Gene3D" id="2.40.70.10">
    <property type="entry name" value="Acid Proteases"/>
    <property type="match status" value="2"/>
</dbReference>
<dbReference type="InterPro" id="IPR001969">
    <property type="entry name" value="Aspartic_peptidase_AS"/>
</dbReference>
<reference evidence="5 6" key="2">
    <citation type="journal article" date="2012" name="Open Biol.">
        <title>Characteristics of nucleosomes and linker DNA regions on the genome of the basidiomycete Mixia osmundae revealed by mono- and dinucleosome mapping.</title>
        <authorList>
            <person name="Nishida H."/>
            <person name="Kondo S."/>
            <person name="Matsumoto T."/>
            <person name="Suzuki Y."/>
            <person name="Yoshikawa H."/>
            <person name="Taylor T.D."/>
            <person name="Sugiyama J."/>
        </authorList>
    </citation>
    <scope>NUCLEOTIDE SEQUENCE [LARGE SCALE GENOMIC DNA]</scope>
    <source>
        <strain evidence="6">CBS 9802 / IAM 14324 / JCM 22182 / KY 12970</strain>
    </source>
</reference>
<evidence type="ECO:0000313" key="5">
    <source>
        <dbReference type="EMBL" id="GAA97844.1"/>
    </source>
</evidence>
<dbReference type="SUPFAM" id="SSF50630">
    <property type="entry name" value="Acid proteases"/>
    <property type="match status" value="1"/>
</dbReference>
<dbReference type="GO" id="GO:0004190">
    <property type="term" value="F:aspartic-type endopeptidase activity"/>
    <property type="evidence" value="ECO:0007669"/>
    <property type="project" value="UniProtKB-KW"/>
</dbReference>
<keyword evidence="3" id="KW-0732">Signal</keyword>
<feature type="signal peptide" evidence="3">
    <location>
        <begin position="1"/>
        <end position="18"/>
    </location>
</feature>
<organism evidence="5 6">
    <name type="scientific">Mixia osmundae (strain CBS 9802 / IAM 14324 / JCM 22182 / KY 12970)</name>
    <dbReference type="NCBI Taxonomy" id="764103"/>
    <lineage>
        <taxon>Eukaryota</taxon>
        <taxon>Fungi</taxon>
        <taxon>Dikarya</taxon>
        <taxon>Basidiomycota</taxon>
        <taxon>Pucciniomycotina</taxon>
        <taxon>Mixiomycetes</taxon>
        <taxon>Mixiales</taxon>
        <taxon>Mixiaceae</taxon>
        <taxon>Mixia</taxon>
    </lineage>
</organism>
<feature type="chain" id="PRO_5009955740" description="Peptidase A1 domain-containing protein" evidence="3">
    <location>
        <begin position="19"/>
        <end position="296"/>
    </location>
</feature>
<dbReference type="HOGENOM" id="CLU_055664_0_0_1"/>
<dbReference type="CDD" id="cd05471">
    <property type="entry name" value="pepsin_like"/>
    <property type="match status" value="1"/>
</dbReference>
<feature type="domain" description="Peptidase A1" evidence="4">
    <location>
        <begin position="49"/>
        <end position="296"/>
    </location>
</feature>
<proteinExistence type="inferred from homology"/>
<dbReference type="EMBL" id="BABT02000144">
    <property type="protein sequence ID" value="GAA97844.1"/>
    <property type="molecule type" value="Genomic_DNA"/>
</dbReference>
<keyword evidence="2" id="KW-0064">Aspartyl protease</keyword>
<dbReference type="InterPro" id="IPR001461">
    <property type="entry name" value="Aspartic_peptidase_A1"/>
</dbReference>
<dbReference type="InterPro" id="IPR034164">
    <property type="entry name" value="Pepsin-like_dom"/>
</dbReference>
<dbReference type="InterPro" id="IPR033121">
    <property type="entry name" value="PEPTIDASE_A1"/>
</dbReference>
<evidence type="ECO:0000256" key="1">
    <source>
        <dbReference type="ARBA" id="ARBA00007447"/>
    </source>
</evidence>
<evidence type="ECO:0000256" key="3">
    <source>
        <dbReference type="SAM" id="SignalP"/>
    </source>
</evidence>
<keyword evidence="2" id="KW-0378">Hydrolase</keyword>
<evidence type="ECO:0000256" key="2">
    <source>
        <dbReference type="ARBA" id="ARBA00022750"/>
    </source>
</evidence>
<keyword evidence="2" id="KW-0645">Protease</keyword>
<dbReference type="AlphaFoldDB" id="G7E4T4"/>
<dbReference type="InParanoid" id="G7E4T4"/>
<dbReference type="PROSITE" id="PS00141">
    <property type="entry name" value="ASP_PROTEASE"/>
    <property type="match status" value="1"/>
</dbReference>
<protein>
    <recommendedName>
        <fullName evidence="4">Peptidase A1 domain-containing protein</fullName>
    </recommendedName>
</protein>
<dbReference type="Pfam" id="PF00026">
    <property type="entry name" value="Asp"/>
    <property type="match status" value="1"/>
</dbReference>